<protein>
    <recommendedName>
        <fullName evidence="3">DUF2804 domain-containing protein</fullName>
    </recommendedName>
</protein>
<organism evidence="1 2">
    <name type="scientific">Microbacterium murale</name>
    <dbReference type="NCBI Taxonomy" id="1081040"/>
    <lineage>
        <taxon>Bacteria</taxon>
        <taxon>Bacillati</taxon>
        <taxon>Actinomycetota</taxon>
        <taxon>Actinomycetes</taxon>
        <taxon>Micrococcales</taxon>
        <taxon>Microbacteriaceae</taxon>
        <taxon>Microbacterium</taxon>
    </lineage>
</organism>
<dbReference type="Proteomes" id="UP000629365">
    <property type="component" value="Unassembled WGS sequence"/>
</dbReference>
<evidence type="ECO:0000313" key="2">
    <source>
        <dbReference type="Proteomes" id="UP000629365"/>
    </source>
</evidence>
<keyword evidence="2" id="KW-1185">Reference proteome</keyword>
<dbReference type="InterPro" id="IPR021243">
    <property type="entry name" value="DUF2804"/>
</dbReference>
<dbReference type="PANTHER" id="PTHR35868">
    <property type="entry name" value="DUF2804 DOMAIN-CONTAINING PROTEIN-RELATED"/>
    <property type="match status" value="1"/>
</dbReference>
<accession>A0ABQ1S2I0</accession>
<proteinExistence type="predicted"/>
<comment type="caution">
    <text evidence="1">The sequence shown here is derived from an EMBL/GenBank/DDBJ whole genome shotgun (WGS) entry which is preliminary data.</text>
</comment>
<reference evidence="2" key="1">
    <citation type="journal article" date="2019" name="Int. J. Syst. Evol. Microbiol.">
        <title>The Global Catalogue of Microorganisms (GCM) 10K type strain sequencing project: providing services to taxonomists for standard genome sequencing and annotation.</title>
        <authorList>
            <consortium name="The Broad Institute Genomics Platform"/>
            <consortium name="The Broad Institute Genome Sequencing Center for Infectious Disease"/>
            <person name="Wu L."/>
            <person name="Ma J."/>
        </authorList>
    </citation>
    <scope>NUCLEOTIDE SEQUENCE [LARGE SCALE GENOMIC DNA]</scope>
    <source>
        <strain evidence="2">CCM 7640</strain>
    </source>
</reference>
<sequence length="340" mass="38824">MRPVLRGGESIIEHEITDPVDLCLPSGRLNPDAVGWTRSALHRTNLRGWGRNKRFEYWAVTTPTAIITLNISHHDYRANVSVSYWDRESTSEIRQGGNTWLPGHAGMRDPDNSLPMEARRRDVVVRLTPHGRGTRLHAASPRISLDLTVHAEPDHESMGVLVPWSDRLFQYTKKDNDLTVEGIVIVDGVEHRVEHGSSAAVHDRGRGRWPYRTFWNWGSGRGEDENGRTLGLQLGGKWTDATPSTENWLRIDGRLHKVSDHLDWQYDTGDWLAPWTITGPRVNIRFTPERHVRHMFNRLIVLSRGDTCYGSYTGEVTLEDGAVVRFTDVPGHVEEVERRW</sequence>
<dbReference type="Pfam" id="PF10974">
    <property type="entry name" value="DUF2804"/>
    <property type="match status" value="1"/>
</dbReference>
<dbReference type="PANTHER" id="PTHR35868:SF3">
    <property type="entry name" value="DUF2804 DOMAIN-CONTAINING PROTEIN"/>
    <property type="match status" value="1"/>
</dbReference>
<evidence type="ECO:0008006" key="3">
    <source>
        <dbReference type="Google" id="ProtNLM"/>
    </source>
</evidence>
<evidence type="ECO:0000313" key="1">
    <source>
        <dbReference type="EMBL" id="GGD87444.1"/>
    </source>
</evidence>
<name>A0ABQ1S2I0_9MICO</name>
<dbReference type="EMBL" id="BMCM01000006">
    <property type="protein sequence ID" value="GGD87444.1"/>
    <property type="molecule type" value="Genomic_DNA"/>
</dbReference>
<gene>
    <name evidence="1" type="ORF">GCM10007269_32860</name>
</gene>